<dbReference type="EMBL" id="PGGS01000050">
    <property type="protein sequence ID" value="PNH10651.1"/>
    <property type="molecule type" value="Genomic_DNA"/>
</dbReference>
<dbReference type="AlphaFoldDB" id="A0A2J8ADP8"/>
<keyword evidence="2" id="KW-1185">Reference proteome</keyword>
<dbReference type="Proteomes" id="UP000236333">
    <property type="component" value="Unassembled WGS sequence"/>
</dbReference>
<evidence type="ECO:0000313" key="2">
    <source>
        <dbReference type="Proteomes" id="UP000236333"/>
    </source>
</evidence>
<sequence length="80" mass="8358">MSFAAQLRSCRALVRFAAPALGSLNLHQLGVQALPRLTSPLVQTPLVLGAATTPSLVRCFGLDAVQTYLVSLGSSQGPDH</sequence>
<proteinExistence type="predicted"/>
<protein>
    <submittedName>
        <fullName evidence="1">Uncharacterized protein</fullName>
    </submittedName>
</protein>
<name>A0A2J8ADP8_9CHLO</name>
<gene>
    <name evidence="1" type="ORF">TSOC_002605</name>
</gene>
<accession>A0A2J8ADP8</accession>
<organism evidence="1 2">
    <name type="scientific">Tetrabaena socialis</name>
    <dbReference type="NCBI Taxonomy" id="47790"/>
    <lineage>
        <taxon>Eukaryota</taxon>
        <taxon>Viridiplantae</taxon>
        <taxon>Chlorophyta</taxon>
        <taxon>core chlorophytes</taxon>
        <taxon>Chlorophyceae</taxon>
        <taxon>CS clade</taxon>
        <taxon>Chlamydomonadales</taxon>
        <taxon>Tetrabaenaceae</taxon>
        <taxon>Tetrabaena</taxon>
    </lineage>
</organism>
<evidence type="ECO:0000313" key="1">
    <source>
        <dbReference type="EMBL" id="PNH10651.1"/>
    </source>
</evidence>
<comment type="caution">
    <text evidence="1">The sequence shown here is derived from an EMBL/GenBank/DDBJ whole genome shotgun (WGS) entry which is preliminary data.</text>
</comment>
<reference evidence="1 2" key="1">
    <citation type="journal article" date="2017" name="Mol. Biol. Evol.">
        <title>The 4-celled Tetrabaena socialis nuclear genome reveals the essential components for genetic control of cell number at the origin of multicellularity in the volvocine lineage.</title>
        <authorList>
            <person name="Featherston J."/>
            <person name="Arakaki Y."/>
            <person name="Hanschen E.R."/>
            <person name="Ferris P.J."/>
            <person name="Michod R.E."/>
            <person name="Olson B.J.S.C."/>
            <person name="Nozaki H."/>
            <person name="Durand P.M."/>
        </authorList>
    </citation>
    <scope>NUCLEOTIDE SEQUENCE [LARGE SCALE GENOMIC DNA]</scope>
    <source>
        <strain evidence="1 2">NIES-571</strain>
    </source>
</reference>